<dbReference type="Pfam" id="PF11891">
    <property type="entry name" value="RETICULATA-like"/>
    <property type="match status" value="1"/>
</dbReference>
<gene>
    <name evidence="11" type="ORF">PVAP13_7KG254000</name>
</gene>
<keyword evidence="5 10" id="KW-0812">Transmembrane</keyword>
<dbReference type="GO" id="GO:0099402">
    <property type="term" value="P:plant organ development"/>
    <property type="evidence" value="ECO:0007669"/>
    <property type="project" value="TreeGrafter"/>
</dbReference>
<comment type="similarity">
    <text evidence="2">Belongs to the RETICULATA family.</text>
</comment>
<dbReference type="PANTHER" id="PTHR31038:SF10">
    <property type="entry name" value="OS04G0524400 PROTEIN"/>
    <property type="match status" value="1"/>
</dbReference>
<dbReference type="InterPro" id="IPR021825">
    <property type="entry name" value="RETICULATA-related"/>
</dbReference>
<keyword evidence="8 10" id="KW-0472">Membrane</keyword>
<comment type="caution">
    <text evidence="11">The sequence shown here is derived from an EMBL/GenBank/DDBJ whole genome shotgun (WGS) entry which is preliminary data.</text>
</comment>
<dbReference type="GO" id="GO:0009706">
    <property type="term" value="C:chloroplast inner membrane"/>
    <property type="evidence" value="ECO:0007669"/>
    <property type="project" value="TreeGrafter"/>
</dbReference>
<keyword evidence="4" id="KW-0934">Plastid</keyword>
<keyword evidence="3" id="KW-0150">Chloroplast</keyword>
<feature type="compositionally biased region" description="Gly residues" evidence="9">
    <location>
        <begin position="99"/>
        <end position="123"/>
    </location>
</feature>
<evidence type="ECO:0000256" key="8">
    <source>
        <dbReference type="ARBA" id="ARBA00023136"/>
    </source>
</evidence>
<evidence type="ECO:0000256" key="3">
    <source>
        <dbReference type="ARBA" id="ARBA00022528"/>
    </source>
</evidence>
<keyword evidence="7 10" id="KW-1133">Transmembrane helix</keyword>
<dbReference type="EMBL" id="CM029049">
    <property type="protein sequence ID" value="KAG2573458.1"/>
    <property type="molecule type" value="Genomic_DNA"/>
</dbReference>
<name>A0A8T0QEC7_PANVG</name>
<evidence type="ECO:0000256" key="7">
    <source>
        <dbReference type="ARBA" id="ARBA00022989"/>
    </source>
</evidence>
<evidence type="ECO:0000313" key="11">
    <source>
        <dbReference type="EMBL" id="KAG2573457.1"/>
    </source>
</evidence>
<dbReference type="EMBL" id="CM029049">
    <property type="protein sequence ID" value="KAG2573457.1"/>
    <property type="molecule type" value="Genomic_DNA"/>
</dbReference>
<keyword evidence="6" id="KW-0809">Transit peptide</keyword>
<feature type="transmembrane region" description="Helical" evidence="10">
    <location>
        <begin position="311"/>
        <end position="332"/>
    </location>
</feature>
<accession>A0A8T0QEC7</accession>
<protein>
    <submittedName>
        <fullName evidence="11">Uncharacterized protein</fullName>
    </submittedName>
</protein>
<proteinExistence type="inferred from homology"/>
<evidence type="ECO:0000256" key="10">
    <source>
        <dbReference type="SAM" id="Phobius"/>
    </source>
</evidence>
<reference evidence="11 12" key="1">
    <citation type="submission" date="2020-05" db="EMBL/GenBank/DDBJ databases">
        <title>WGS assembly of Panicum virgatum.</title>
        <authorList>
            <person name="Lovell J.T."/>
            <person name="Jenkins J."/>
            <person name="Shu S."/>
            <person name="Juenger T.E."/>
            <person name="Schmutz J."/>
        </authorList>
    </citation>
    <scope>NUCLEOTIDE SEQUENCE</scope>
    <source>
        <strain evidence="11">AP13</strain>
        <strain evidence="12">cv. AP13</strain>
    </source>
</reference>
<evidence type="ECO:0000313" key="12">
    <source>
        <dbReference type="Proteomes" id="UP000823388"/>
    </source>
</evidence>
<feature type="region of interest" description="Disordered" evidence="9">
    <location>
        <begin position="73"/>
        <end position="132"/>
    </location>
</feature>
<sequence>MRERKARTVKSQKPKPFRAVRHCRLSLPPTMAFAASPSLSSLASSSSSAAAVVSSSTSSCNAFREPRPLHLSLKPVSPLPKPQPLSCSAPHVPRAAAGDGSGAGNRGDVSGGNGGKDGGGGGGGEDDDDYEEAEFGPLLGFDEVLRLAAARGVALPGDMMEAAKDAGIREVLLLRYFDLQAAPWPLGAMIRAFSMLRNRMLADPSFLFKVGTEIVIDSCCATFAEVQKRGKDFWAEFELYAADLLVGVAVDIALVGLLAPYVRFGKPSASTGLLGRFNRMAVSLPSSVFEAERPGCRFTVQQRIGTYFYKGVLYGSVGFFCGIIGQGIANMIMTAKRSVKKSDEDIPVPPLVKSAALWGVFLAVSSNTRYQIINGLERVVEASPVAKRVPPVAMAFTVGVRFANNIYGGMQFVDWARWSGVQ</sequence>
<evidence type="ECO:0000256" key="5">
    <source>
        <dbReference type="ARBA" id="ARBA00022692"/>
    </source>
</evidence>
<organism evidence="11 12">
    <name type="scientific">Panicum virgatum</name>
    <name type="common">Blackwell switchgrass</name>
    <dbReference type="NCBI Taxonomy" id="38727"/>
    <lineage>
        <taxon>Eukaryota</taxon>
        <taxon>Viridiplantae</taxon>
        <taxon>Streptophyta</taxon>
        <taxon>Embryophyta</taxon>
        <taxon>Tracheophyta</taxon>
        <taxon>Spermatophyta</taxon>
        <taxon>Magnoliopsida</taxon>
        <taxon>Liliopsida</taxon>
        <taxon>Poales</taxon>
        <taxon>Poaceae</taxon>
        <taxon>PACMAD clade</taxon>
        <taxon>Panicoideae</taxon>
        <taxon>Panicodae</taxon>
        <taxon>Paniceae</taxon>
        <taxon>Panicinae</taxon>
        <taxon>Panicum</taxon>
        <taxon>Panicum sect. Hiantes</taxon>
    </lineage>
</organism>
<evidence type="ECO:0000256" key="4">
    <source>
        <dbReference type="ARBA" id="ARBA00022640"/>
    </source>
</evidence>
<evidence type="ECO:0000256" key="6">
    <source>
        <dbReference type="ARBA" id="ARBA00022946"/>
    </source>
</evidence>
<keyword evidence="12" id="KW-1185">Reference proteome</keyword>
<comment type="subcellular location">
    <subcellularLocation>
        <location evidence="1">Plastid</location>
        <location evidence="1">Chloroplast membrane</location>
        <topology evidence="1">Multi-pass membrane protein</topology>
    </subcellularLocation>
</comment>
<evidence type="ECO:0000256" key="2">
    <source>
        <dbReference type="ARBA" id="ARBA00010793"/>
    </source>
</evidence>
<dbReference type="Proteomes" id="UP000823388">
    <property type="component" value="Chromosome 7K"/>
</dbReference>
<evidence type="ECO:0000256" key="9">
    <source>
        <dbReference type="SAM" id="MobiDB-lite"/>
    </source>
</evidence>
<dbReference type="PANTHER" id="PTHR31038">
    <property type="entry name" value="EXPRESSED PROTEIN-RELATED"/>
    <property type="match status" value="1"/>
</dbReference>
<dbReference type="AlphaFoldDB" id="A0A8T0QEC7"/>
<evidence type="ECO:0000256" key="1">
    <source>
        <dbReference type="ARBA" id="ARBA00004508"/>
    </source>
</evidence>